<evidence type="ECO:0000256" key="4">
    <source>
        <dbReference type="ARBA" id="ARBA00022917"/>
    </source>
</evidence>
<evidence type="ECO:0000256" key="2">
    <source>
        <dbReference type="ARBA" id="ARBA00012261"/>
    </source>
</evidence>
<dbReference type="SUPFAM" id="SSF50486">
    <property type="entry name" value="FMT C-terminal domain-like"/>
    <property type="match status" value="1"/>
</dbReference>
<dbReference type="InterPro" id="IPR036477">
    <property type="entry name" value="Formyl_transf_N_sf"/>
</dbReference>
<sequence length="302" mass="32386">MRLGVAATPEVALPTLDWLLASDHTLVRVISQPDKPAGRGQQLVSSPVSKWATSHQISLLTPSTSDELDDALIDLDLLITIGYGRILPAKSLSIPKNGCINLHFSLLPAYRGAAPVQRAIQAGERQTGVTVFALDPGMDTGPIYTSITASIEPTMRSFELLEKLSSIGVDAVEQALALIEKGVAPTPQTGQASLAAKITRDEAQLNWSSTAHSLVNKIRAFYPQPQAWTLFRGQPLKISAARVADLVSDLQPGQLRVIGSDCFIGTTDNSIILERVTPAGKKEMSALDWSHGARFESAERCG</sequence>
<organism evidence="7">
    <name type="scientific">freshwater metagenome</name>
    <dbReference type="NCBI Taxonomy" id="449393"/>
    <lineage>
        <taxon>unclassified sequences</taxon>
        <taxon>metagenomes</taxon>
        <taxon>ecological metagenomes</taxon>
    </lineage>
</organism>
<keyword evidence="4" id="KW-0648">Protein biosynthesis</keyword>
<dbReference type="InterPro" id="IPR011034">
    <property type="entry name" value="Formyl_transferase-like_C_sf"/>
</dbReference>
<dbReference type="PANTHER" id="PTHR11138:SF5">
    <property type="entry name" value="METHIONYL-TRNA FORMYLTRANSFERASE, MITOCHONDRIAL"/>
    <property type="match status" value="1"/>
</dbReference>
<dbReference type="EC" id="2.1.2.9" evidence="2"/>
<dbReference type="InterPro" id="IPR044135">
    <property type="entry name" value="Met-tRNA-FMT_C"/>
</dbReference>
<dbReference type="CDD" id="cd08646">
    <property type="entry name" value="FMT_core_Met-tRNA-FMT_N"/>
    <property type="match status" value="1"/>
</dbReference>
<evidence type="ECO:0000256" key="3">
    <source>
        <dbReference type="ARBA" id="ARBA00022679"/>
    </source>
</evidence>
<dbReference type="NCBIfam" id="TIGR00460">
    <property type="entry name" value="fmt"/>
    <property type="match status" value="1"/>
</dbReference>
<dbReference type="GO" id="GO:0004479">
    <property type="term" value="F:methionyl-tRNA formyltransferase activity"/>
    <property type="evidence" value="ECO:0007669"/>
    <property type="project" value="UniProtKB-EC"/>
</dbReference>
<dbReference type="PANTHER" id="PTHR11138">
    <property type="entry name" value="METHIONYL-TRNA FORMYLTRANSFERASE"/>
    <property type="match status" value="1"/>
</dbReference>
<dbReference type="InterPro" id="IPR002376">
    <property type="entry name" value="Formyl_transf_N"/>
</dbReference>
<reference evidence="7" key="1">
    <citation type="submission" date="2020-05" db="EMBL/GenBank/DDBJ databases">
        <authorList>
            <person name="Chiriac C."/>
            <person name="Salcher M."/>
            <person name="Ghai R."/>
            <person name="Kavagutti S V."/>
        </authorList>
    </citation>
    <scope>NUCLEOTIDE SEQUENCE</scope>
</reference>
<name>A0A6J7B0Q3_9ZZZZ</name>
<dbReference type="HAMAP" id="MF_00182">
    <property type="entry name" value="Formyl_trans"/>
    <property type="match status" value="1"/>
</dbReference>
<dbReference type="EMBL" id="CAFARE010000032">
    <property type="protein sequence ID" value="CAB4838761.1"/>
    <property type="molecule type" value="Genomic_DNA"/>
</dbReference>
<dbReference type="SUPFAM" id="SSF53328">
    <property type="entry name" value="Formyltransferase"/>
    <property type="match status" value="1"/>
</dbReference>
<protein>
    <recommendedName>
        <fullName evidence="2">methionyl-tRNA formyltransferase</fullName>
        <ecNumber evidence="2">2.1.2.9</ecNumber>
    </recommendedName>
</protein>
<evidence type="ECO:0000313" key="7">
    <source>
        <dbReference type="EMBL" id="CAB4838761.1"/>
    </source>
</evidence>
<dbReference type="GO" id="GO:0005829">
    <property type="term" value="C:cytosol"/>
    <property type="evidence" value="ECO:0007669"/>
    <property type="project" value="TreeGrafter"/>
</dbReference>
<dbReference type="InterPro" id="IPR005793">
    <property type="entry name" value="Formyl_trans_C"/>
</dbReference>
<evidence type="ECO:0000259" key="6">
    <source>
        <dbReference type="Pfam" id="PF02911"/>
    </source>
</evidence>
<dbReference type="CDD" id="cd08704">
    <property type="entry name" value="Met_tRNA_FMT_C"/>
    <property type="match status" value="1"/>
</dbReference>
<dbReference type="Gene3D" id="3.40.50.12230">
    <property type="match status" value="1"/>
</dbReference>
<dbReference type="InterPro" id="IPR041711">
    <property type="entry name" value="Met-tRNA-FMT_N"/>
</dbReference>
<feature type="domain" description="Formyl transferase C-terminal" evidence="6">
    <location>
        <begin position="197"/>
        <end position="293"/>
    </location>
</feature>
<dbReference type="AlphaFoldDB" id="A0A6J7B0Q3"/>
<feature type="domain" description="Formyl transferase N-terminal" evidence="5">
    <location>
        <begin position="24"/>
        <end position="167"/>
    </location>
</feature>
<proteinExistence type="inferred from homology"/>
<evidence type="ECO:0000259" key="5">
    <source>
        <dbReference type="Pfam" id="PF00551"/>
    </source>
</evidence>
<accession>A0A6J7B0Q3</accession>
<keyword evidence="3" id="KW-0808">Transferase</keyword>
<dbReference type="Pfam" id="PF02911">
    <property type="entry name" value="Formyl_trans_C"/>
    <property type="match status" value="1"/>
</dbReference>
<gene>
    <name evidence="7" type="ORF">UFOPK3232_00897</name>
</gene>
<comment type="similarity">
    <text evidence="1">Belongs to the Fmt family.</text>
</comment>
<dbReference type="InterPro" id="IPR005794">
    <property type="entry name" value="Fmt"/>
</dbReference>
<evidence type="ECO:0000256" key="1">
    <source>
        <dbReference type="ARBA" id="ARBA00010699"/>
    </source>
</evidence>
<dbReference type="Pfam" id="PF00551">
    <property type="entry name" value="Formyl_trans_N"/>
    <property type="match status" value="1"/>
</dbReference>